<dbReference type="Proteomes" id="UP001177140">
    <property type="component" value="Unassembled WGS sequence"/>
</dbReference>
<evidence type="ECO:0000256" key="7">
    <source>
        <dbReference type="ARBA" id="ARBA00025709"/>
    </source>
</evidence>
<dbReference type="GO" id="GO:0030170">
    <property type="term" value="F:pyridoxal phosphate binding"/>
    <property type="evidence" value="ECO:0007669"/>
    <property type="project" value="InterPro"/>
</dbReference>
<evidence type="ECO:0000313" key="12">
    <source>
        <dbReference type="Proteomes" id="UP001177140"/>
    </source>
</evidence>
<dbReference type="Gene3D" id="3.90.1150.10">
    <property type="entry name" value="Aspartate Aminotransferase, domain 1"/>
    <property type="match status" value="1"/>
</dbReference>
<reference evidence="11" key="1">
    <citation type="submission" date="2022-03" db="EMBL/GenBank/DDBJ databases">
        <title>A functionally conserved STORR gene fusion in Papaver species that diverged 16.8 million years ago.</title>
        <authorList>
            <person name="Catania T."/>
        </authorList>
    </citation>
    <scope>NUCLEOTIDE SEQUENCE</scope>
    <source>
        <strain evidence="11">S-191538</strain>
    </source>
</reference>
<dbReference type="CDD" id="cd00609">
    <property type="entry name" value="AAT_like"/>
    <property type="match status" value="1"/>
</dbReference>
<evidence type="ECO:0000256" key="8">
    <source>
        <dbReference type="ARBA" id="ARBA00025785"/>
    </source>
</evidence>
<keyword evidence="3" id="KW-0032">Aminotransferase</keyword>
<keyword evidence="5" id="KW-0663">Pyridoxal phosphate</keyword>
<dbReference type="PANTHER" id="PTHR11751">
    <property type="entry name" value="ALANINE AMINOTRANSFERASE"/>
    <property type="match status" value="1"/>
</dbReference>
<evidence type="ECO:0000256" key="3">
    <source>
        <dbReference type="ARBA" id="ARBA00022576"/>
    </source>
</evidence>
<dbReference type="EC" id="2.6.1.2" evidence="9"/>
<sequence>MMMQLLISSEKDGVLCPIPQYPLYSASIALHGGSLVPYYLDEATGWGLEVSELKKQLEDAKSKGITVRSLVVINPGNPTGQVLADENQRAIVEFCKKENLVLLADEVYQENVYVEDKSFHSFKKVARSMGYGEKDISLVSFQSVSKGYHGECGKRGGYMEVTGFSPDVREQIYKVASVNLCSNISGQILASLVMNPPKVGDESYESYSDEKNGILSSLARRAKALEDAFNSLEGVTCNKAEGAMYLFPRIHLPQKAIKAAEAAKTAPDAFYAKRLLEATGIVVVPGSGFGQVPGTWHIRCTILPQEEKIPAIITRLTDFHQAFMAEYHD</sequence>
<dbReference type="SUPFAM" id="SSF53383">
    <property type="entry name" value="PLP-dependent transferases"/>
    <property type="match status" value="1"/>
</dbReference>
<keyword evidence="12" id="KW-1185">Reference proteome</keyword>
<protein>
    <recommendedName>
        <fullName evidence="9">alanine transaminase</fullName>
        <ecNumber evidence="9">2.6.1.2</ecNumber>
    </recommendedName>
</protein>
<gene>
    <name evidence="11" type="ORF">MKW94_001947</name>
</gene>
<proteinExistence type="inferred from homology"/>
<dbReference type="EMBL" id="JAJJMA010034568">
    <property type="protein sequence ID" value="MCL7024437.1"/>
    <property type="molecule type" value="Genomic_DNA"/>
</dbReference>
<dbReference type="InterPro" id="IPR015424">
    <property type="entry name" value="PyrdxlP-dep_Trfase"/>
</dbReference>
<evidence type="ECO:0000256" key="9">
    <source>
        <dbReference type="ARBA" id="ARBA00026106"/>
    </source>
</evidence>
<evidence type="ECO:0000256" key="4">
    <source>
        <dbReference type="ARBA" id="ARBA00022679"/>
    </source>
</evidence>
<comment type="similarity">
    <text evidence="8">Belongs to the class-I pyridoxal-phosphate-dependent aminotransferase family. Alanine aminotransferase subfamily.</text>
</comment>
<dbReference type="InterPro" id="IPR015421">
    <property type="entry name" value="PyrdxlP-dep_Trfase_major"/>
</dbReference>
<dbReference type="AlphaFoldDB" id="A0AA41UY93"/>
<comment type="cofactor">
    <cofactor evidence="1">
        <name>pyridoxal 5'-phosphate</name>
        <dbReference type="ChEBI" id="CHEBI:597326"/>
    </cofactor>
</comment>
<dbReference type="InterPro" id="IPR045088">
    <property type="entry name" value="ALAT1/2-like"/>
</dbReference>
<dbReference type="GO" id="GO:0004021">
    <property type="term" value="F:L-alanine:2-oxoglutarate aminotransferase activity"/>
    <property type="evidence" value="ECO:0007669"/>
    <property type="project" value="UniProtKB-EC"/>
</dbReference>
<evidence type="ECO:0000256" key="5">
    <source>
        <dbReference type="ARBA" id="ARBA00022898"/>
    </source>
</evidence>
<comment type="caution">
    <text evidence="11">The sequence shown here is derived from an EMBL/GenBank/DDBJ whole genome shotgun (WGS) entry which is preliminary data.</text>
</comment>
<comment type="pathway">
    <text evidence="6">Amino-acid degradation; L-alanine degradation via transaminase pathway; pyruvate from L-alanine: step 1/1.</text>
</comment>
<name>A0AA41UY93_PAPNU</name>
<evidence type="ECO:0000313" key="11">
    <source>
        <dbReference type="EMBL" id="MCL7024437.1"/>
    </source>
</evidence>
<evidence type="ECO:0000256" key="2">
    <source>
        <dbReference type="ARBA" id="ARBA00011738"/>
    </source>
</evidence>
<dbReference type="PANTHER" id="PTHR11751:SF29">
    <property type="entry name" value="ALANINE TRANSAMINASE"/>
    <property type="match status" value="1"/>
</dbReference>
<evidence type="ECO:0000259" key="10">
    <source>
        <dbReference type="Pfam" id="PF00155"/>
    </source>
</evidence>
<dbReference type="Pfam" id="PF00155">
    <property type="entry name" value="Aminotran_1_2"/>
    <property type="match status" value="1"/>
</dbReference>
<comment type="pathway">
    <text evidence="7">Photosynthesis; C4 acid pathway.</text>
</comment>
<dbReference type="InterPro" id="IPR004839">
    <property type="entry name" value="Aminotransferase_I/II_large"/>
</dbReference>
<keyword evidence="4" id="KW-0808">Transferase</keyword>
<dbReference type="FunFam" id="3.40.640.10:FF:000012">
    <property type="entry name" value="alanine aminotransferase 2"/>
    <property type="match status" value="1"/>
</dbReference>
<accession>A0AA41UY93</accession>
<dbReference type="InterPro" id="IPR015422">
    <property type="entry name" value="PyrdxlP-dep_Trfase_small"/>
</dbReference>
<feature type="domain" description="Aminotransferase class I/classII large" evidence="10">
    <location>
        <begin position="7"/>
        <end position="312"/>
    </location>
</feature>
<organism evidence="11 12">
    <name type="scientific">Papaver nudicaule</name>
    <name type="common">Iceland poppy</name>
    <dbReference type="NCBI Taxonomy" id="74823"/>
    <lineage>
        <taxon>Eukaryota</taxon>
        <taxon>Viridiplantae</taxon>
        <taxon>Streptophyta</taxon>
        <taxon>Embryophyta</taxon>
        <taxon>Tracheophyta</taxon>
        <taxon>Spermatophyta</taxon>
        <taxon>Magnoliopsida</taxon>
        <taxon>Ranunculales</taxon>
        <taxon>Papaveraceae</taxon>
        <taxon>Papaveroideae</taxon>
        <taxon>Papaver</taxon>
    </lineage>
</organism>
<comment type="subunit">
    <text evidence="2">Homodimer.</text>
</comment>
<dbReference type="FunFam" id="3.90.1150.10:FF:000140">
    <property type="entry name" value="alanine aminotransferase 1"/>
    <property type="match status" value="1"/>
</dbReference>
<evidence type="ECO:0000256" key="1">
    <source>
        <dbReference type="ARBA" id="ARBA00001933"/>
    </source>
</evidence>
<evidence type="ECO:0000256" key="6">
    <source>
        <dbReference type="ARBA" id="ARBA00025708"/>
    </source>
</evidence>
<dbReference type="Gene3D" id="3.40.640.10">
    <property type="entry name" value="Type I PLP-dependent aspartate aminotransferase-like (Major domain)"/>
    <property type="match status" value="1"/>
</dbReference>